<keyword evidence="1" id="KW-0175">Coiled coil</keyword>
<dbReference type="Proteomes" id="UP001596425">
    <property type="component" value="Unassembled WGS sequence"/>
</dbReference>
<organism evidence="2 3">
    <name type="scientific">Microbulbifer taiwanensis</name>
    <dbReference type="NCBI Taxonomy" id="986746"/>
    <lineage>
        <taxon>Bacteria</taxon>
        <taxon>Pseudomonadati</taxon>
        <taxon>Pseudomonadota</taxon>
        <taxon>Gammaproteobacteria</taxon>
        <taxon>Cellvibrionales</taxon>
        <taxon>Microbulbiferaceae</taxon>
        <taxon>Microbulbifer</taxon>
    </lineage>
</organism>
<feature type="coiled-coil region" evidence="1">
    <location>
        <begin position="241"/>
        <end position="268"/>
    </location>
</feature>
<name>A0ABW1YR98_9GAMM</name>
<evidence type="ECO:0000313" key="3">
    <source>
        <dbReference type="Proteomes" id="UP001596425"/>
    </source>
</evidence>
<evidence type="ECO:0000256" key="1">
    <source>
        <dbReference type="SAM" id="Coils"/>
    </source>
</evidence>
<evidence type="ECO:0000313" key="2">
    <source>
        <dbReference type="EMBL" id="MFC6634590.1"/>
    </source>
</evidence>
<gene>
    <name evidence="2" type="ORF">ACFQBM_14980</name>
</gene>
<sequence>MKSLLEVGKYCGFGPVVALFALLTAATQVSANGAIGDHVNDLQAHLGQYTEEVDWLEAKFGGVVDTYEKQGQKAAKSDALLEFWEEVDFHSAIETNHVPTYASIWQGIFGVKQAIDSGASLAKVREEQKKLNQALWQGLGAVKLAAQFQQKGLLAKIQTTEVEPTTAPETLEDIKHRLDRVVAKFAERLPEAATTIVHDTYLHRFEGVEGALIEQDAALVEDLEKDFNVTLPQALKGQSSVDEVRQVVESMQAKLDKAKNLLVEADKKRKKVF</sequence>
<dbReference type="EMBL" id="JBHSVR010000001">
    <property type="protein sequence ID" value="MFC6634590.1"/>
    <property type="molecule type" value="Genomic_DNA"/>
</dbReference>
<dbReference type="RefSeq" id="WP_193194949.1">
    <property type="nucleotide sequence ID" value="NZ_JACZFR010000070.1"/>
</dbReference>
<accession>A0ABW1YR98</accession>
<comment type="caution">
    <text evidence="2">The sequence shown here is derived from an EMBL/GenBank/DDBJ whole genome shotgun (WGS) entry which is preliminary data.</text>
</comment>
<proteinExistence type="predicted"/>
<keyword evidence="3" id="KW-1185">Reference proteome</keyword>
<reference evidence="3" key="1">
    <citation type="journal article" date="2019" name="Int. J. Syst. Evol. Microbiol.">
        <title>The Global Catalogue of Microorganisms (GCM) 10K type strain sequencing project: providing services to taxonomists for standard genome sequencing and annotation.</title>
        <authorList>
            <consortium name="The Broad Institute Genomics Platform"/>
            <consortium name="The Broad Institute Genome Sequencing Center for Infectious Disease"/>
            <person name="Wu L."/>
            <person name="Ma J."/>
        </authorList>
    </citation>
    <scope>NUCLEOTIDE SEQUENCE [LARGE SCALE GENOMIC DNA]</scope>
    <source>
        <strain evidence="3">CGMCC 1.13718</strain>
    </source>
</reference>
<protein>
    <submittedName>
        <fullName evidence="2">Uncharacterized protein</fullName>
    </submittedName>
</protein>